<dbReference type="AlphaFoldDB" id="A0A1Y2GR21"/>
<keyword evidence="2" id="KW-1185">Reference proteome</keyword>
<dbReference type="EMBL" id="MCFF01000016">
    <property type="protein sequence ID" value="ORZ17592.1"/>
    <property type="molecule type" value="Genomic_DNA"/>
</dbReference>
<dbReference type="Proteomes" id="UP000193648">
    <property type="component" value="Unassembled WGS sequence"/>
</dbReference>
<proteinExistence type="predicted"/>
<evidence type="ECO:0000313" key="2">
    <source>
        <dbReference type="Proteomes" id="UP000193648"/>
    </source>
</evidence>
<dbReference type="InParanoid" id="A0A1Y2GR21"/>
<evidence type="ECO:0000313" key="1">
    <source>
        <dbReference type="EMBL" id="ORZ17592.1"/>
    </source>
</evidence>
<organism evidence="1 2">
    <name type="scientific">Lobosporangium transversale</name>
    <dbReference type="NCBI Taxonomy" id="64571"/>
    <lineage>
        <taxon>Eukaryota</taxon>
        <taxon>Fungi</taxon>
        <taxon>Fungi incertae sedis</taxon>
        <taxon>Mucoromycota</taxon>
        <taxon>Mortierellomycotina</taxon>
        <taxon>Mortierellomycetes</taxon>
        <taxon>Mortierellales</taxon>
        <taxon>Mortierellaceae</taxon>
        <taxon>Lobosporangium</taxon>
    </lineage>
</organism>
<protein>
    <submittedName>
        <fullName evidence="1">Uncharacterized protein</fullName>
    </submittedName>
</protein>
<dbReference type="GeneID" id="33570605"/>
<name>A0A1Y2GR21_9FUNG</name>
<sequence>MLAYNSGDMNAKRRKTSPEQSDGITFEFYVQRMLRIGNCSLKVRNFDDNTEISINPKAKPKLFQFTTNKDHGIKSESFKKFLRMLQEEKWIRCSKEVAFIFVVPQDRVKEFKKQKYKTEADGVDSKPTKELLDVKQYVMRLI</sequence>
<comment type="caution">
    <text evidence="1">The sequence shown here is derived from an EMBL/GenBank/DDBJ whole genome shotgun (WGS) entry which is preliminary data.</text>
</comment>
<dbReference type="OrthoDB" id="19861at2759"/>
<gene>
    <name evidence="1" type="ORF">BCR41DRAFT_395878</name>
</gene>
<accession>A0A1Y2GR21</accession>
<reference evidence="1 2" key="1">
    <citation type="submission" date="2016-07" db="EMBL/GenBank/DDBJ databases">
        <title>Pervasive Adenine N6-methylation of Active Genes in Fungi.</title>
        <authorList>
            <consortium name="DOE Joint Genome Institute"/>
            <person name="Mondo S.J."/>
            <person name="Dannebaum R.O."/>
            <person name="Kuo R.C."/>
            <person name="Labutti K."/>
            <person name="Haridas S."/>
            <person name="Kuo A."/>
            <person name="Salamov A."/>
            <person name="Ahrendt S.R."/>
            <person name="Lipzen A."/>
            <person name="Sullivan W."/>
            <person name="Andreopoulos W.B."/>
            <person name="Clum A."/>
            <person name="Lindquist E."/>
            <person name="Daum C."/>
            <person name="Ramamoorthy G.K."/>
            <person name="Gryganskyi A."/>
            <person name="Culley D."/>
            <person name="Magnuson J.K."/>
            <person name="James T.Y."/>
            <person name="O'Malley M.A."/>
            <person name="Stajich J.E."/>
            <person name="Spatafora J.W."/>
            <person name="Visel A."/>
            <person name="Grigoriev I.V."/>
        </authorList>
    </citation>
    <scope>NUCLEOTIDE SEQUENCE [LARGE SCALE GENOMIC DNA]</scope>
    <source>
        <strain evidence="1 2">NRRL 3116</strain>
    </source>
</reference>
<dbReference type="RefSeq" id="XP_021881979.1">
    <property type="nucleotide sequence ID" value="XM_022028762.1"/>
</dbReference>